<reference evidence="5 6" key="1">
    <citation type="submission" date="2020-04" db="EMBL/GenBank/DDBJ databases">
        <authorList>
            <person name="Alioto T."/>
            <person name="Alioto T."/>
            <person name="Gomez Garrido J."/>
        </authorList>
    </citation>
    <scope>NUCLEOTIDE SEQUENCE [LARGE SCALE GENOMIC DNA]</scope>
</reference>
<evidence type="ECO:0000256" key="1">
    <source>
        <dbReference type="ARBA" id="ARBA00022729"/>
    </source>
</evidence>
<dbReference type="EMBL" id="CADEPI010000004">
    <property type="protein sequence ID" value="CAB3360923.1"/>
    <property type="molecule type" value="Genomic_DNA"/>
</dbReference>
<accession>A0A8S1C1A8</accession>
<gene>
    <name evidence="5" type="ORF">CLODIP_2_CD03350</name>
</gene>
<sequence length="254" mass="28733">MWFASFSLFAVVQLCLADTKDYLEIPEYVKQCNASNPKLVDCIKESLVHLKPYLAKGIPEIELPSVEPFLMDELSLSLSTGPKGYKITLKDLKIYGATEFNVRKIRLGEGEKPFEARLRIPKLHIDARYTSSGVLFILPALGGGTFNADFHDVYADVSGIAEKRISNQTGQDETYLTIRDLNVELNVKNVQMAVKKVFNNNRILTEGTNLFLRENGHEVLKHMQPQLKRKISALFLDVANRLLTHVPIRVFLVE</sequence>
<dbReference type="Pfam" id="PF06585">
    <property type="entry name" value="JHBP"/>
    <property type="match status" value="1"/>
</dbReference>
<dbReference type="SMART" id="SM00700">
    <property type="entry name" value="JHBP"/>
    <property type="match status" value="1"/>
</dbReference>
<feature type="signal peptide" evidence="4">
    <location>
        <begin position="1"/>
        <end position="17"/>
    </location>
</feature>
<dbReference type="Gene3D" id="3.15.10.30">
    <property type="entry name" value="Haemolymph juvenile hormone binding protein"/>
    <property type="match status" value="1"/>
</dbReference>
<dbReference type="Proteomes" id="UP000494165">
    <property type="component" value="Unassembled WGS sequence"/>
</dbReference>
<dbReference type="OrthoDB" id="8185902at2759"/>
<evidence type="ECO:0000256" key="2">
    <source>
        <dbReference type="ARBA" id="ARBA00023108"/>
    </source>
</evidence>
<dbReference type="InterPro" id="IPR038606">
    <property type="entry name" value="To_sf"/>
</dbReference>
<organism evidence="5 6">
    <name type="scientific">Cloeon dipterum</name>
    <dbReference type="NCBI Taxonomy" id="197152"/>
    <lineage>
        <taxon>Eukaryota</taxon>
        <taxon>Metazoa</taxon>
        <taxon>Ecdysozoa</taxon>
        <taxon>Arthropoda</taxon>
        <taxon>Hexapoda</taxon>
        <taxon>Insecta</taxon>
        <taxon>Pterygota</taxon>
        <taxon>Palaeoptera</taxon>
        <taxon>Ephemeroptera</taxon>
        <taxon>Pisciforma</taxon>
        <taxon>Baetidae</taxon>
        <taxon>Cloeon</taxon>
    </lineage>
</organism>
<dbReference type="InterPro" id="IPR010562">
    <property type="entry name" value="Haemolymph_juvenile_hormone-bd"/>
</dbReference>
<dbReference type="AlphaFoldDB" id="A0A8S1C1A8"/>
<keyword evidence="6" id="KW-1185">Reference proteome</keyword>
<evidence type="ECO:0000256" key="3">
    <source>
        <dbReference type="ARBA" id="ARBA00060902"/>
    </source>
</evidence>
<dbReference type="FunFam" id="3.15.10.30:FF:000001">
    <property type="entry name" value="Takeout-like protein 1"/>
    <property type="match status" value="1"/>
</dbReference>
<comment type="similarity">
    <text evidence="3">Belongs to the TO family.</text>
</comment>
<dbReference type="GO" id="GO:0005615">
    <property type="term" value="C:extracellular space"/>
    <property type="evidence" value="ECO:0007669"/>
    <property type="project" value="TreeGrafter"/>
</dbReference>
<evidence type="ECO:0000313" key="5">
    <source>
        <dbReference type="EMBL" id="CAB3360923.1"/>
    </source>
</evidence>
<feature type="chain" id="PRO_5035920481" evidence="4">
    <location>
        <begin position="18"/>
        <end position="254"/>
    </location>
</feature>
<protein>
    <submittedName>
        <fullName evidence="5">Uncharacterized protein</fullName>
    </submittedName>
</protein>
<dbReference type="PANTHER" id="PTHR11008">
    <property type="entry name" value="PROTEIN TAKEOUT-LIKE PROTEIN"/>
    <property type="match status" value="1"/>
</dbReference>
<evidence type="ECO:0000313" key="6">
    <source>
        <dbReference type="Proteomes" id="UP000494165"/>
    </source>
</evidence>
<dbReference type="GO" id="GO:0007623">
    <property type="term" value="P:circadian rhythm"/>
    <property type="evidence" value="ECO:0007669"/>
    <property type="project" value="UniProtKB-ARBA"/>
</dbReference>
<proteinExistence type="inferred from homology"/>
<evidence type="ECO:0000256" key="4">
    <source>
        <dbReference type="SAM" id="SignalP"/>
    </source>
</evidence>
<dbReference type="PANTHER" id="PTHR11008:SF41">
    <property type="entry name" value="RE70318P"/>
    <property type="match status" value="1"/>
</dbReference>
<name>A0A8S1C1A8_9INSE</name>
<keyword evidence="2" id="KW-0090">Biological rhythms</keyword>
<comment type="caution">
    <text evidence="5">The sequence shown here is derived from an EMBL/GenBank/DDBJ whole genome shotgun (WGS) entry which is preliminary data.</text>
</comment>
<keyword evidence="1 4" id="KW-0732">Signal</keyword>